<accession>A0A4S4M3Z7</accession>
<dbReference type="AlphaFoldDB" id="A0A4S4M3Z7"/>
<dbReference type="InterPro" id="IPR029033">
    <property type="entry name" value="His_PPase_superfam"/>
</dbReference>
<evidence type="ECO:0000256" key="1">
    <source>
        <dbReference type="ARBA" id="ARBA00005375"/>
    </source>
</evidence>
<dbReference type="EMBL" id="SGPM01000518">
    <property type="protein sequence ID" value="THH19834.1"/>
    <property type="molecule type" value="Genomic_DNA"/>
</dbReference>
<dbReference type="Pfam" id="PF00328">
    <property type="entry name" value="His_Phos_2"/>
    <property type="match status" value="1"/>
</dbReference>
<feature type="transmembrane region" description="Helical" evidence="2">
    <location>
        <begin position="405"/>
        <end position="427"/>
    </location>
</feature>
<keyword evidence="2" id="KW-0812">Transmembrane</keyword>
<name>A0A4S4M3Z7_9APHY</name>
<evidence type="ECO:0000313" key="4">
    <source>
        <dbReference type="Proteomes" id="UP000308730"/>
    </source>
</evidence>
<reference evidence="3 4" key="1">
    <citation type="submission" date="2019-02" db="EMBL/GenBank/DDBJ databases">
        <title>Genome sequencing of the rare red list fungi Antrodiella citrinella (Flaviporus citrinellus).</title>
        <authorList>
            <person name="Buettner E."/>
            <person name="Kellner H."/>
        </authorList>
    </citation>
    <scope>NUCLEOTIDE SEQUENCE [LARGE SCALE GENOMIC DNA]</scope>
    <source>
        <strain evidence="3 4">DSM 108506</strain>
    </source>
</reference>
<sequence length="446" mass="47929">MSSSDVIGIVFIARHGDRQGFYQDPESYTPSATSITPLGEQQEFALGTLVRSLYLNASSPTYIQGISNTNQLFNQSQVAVRADEGGEDGVIFDSSVALLQGLFPVTTAANTTLANSTTVISPLGGYQYVPIESIEPDENVSLEGFTDCNTFVTRNIDFYNSPEFLQKANESAPFLEQLPQYLDGRPATLENMWNIYDYMNVQSIHNATFANRLPPTFLAQARALANFHEYGVFSDPSLGGIGNIAGTAMLPTILTALQRIANASDPLLLDYTAIAYKPFLSLFNMTGVVADGQLPPAIVNYAAGVVLEVRSPAGSTEPSIRFLFKNGTDDATFIAHNMSIPGFDGTTGGDAPLSKFLAAFEPVAVNTTLQWCHVCNQTQERGCAVLLAAQSATSFQQHHDRISPVGAGFLGAGLTIVVFSGLLAAGLGRWIPVVRQKENRSSCRAV</sequence>
<comment type="caution">
    <text evidence="3">The sequence shown here is derived from an EMBL/GenBank/DDBJ whole genome shotgun (WGS) entry which is preliminary data.</text>
</comment>
<dbReference type="Proteomes" id="UP000308730">
    <property type="component" value="Unassembled WGS sequence"/>
</dbReference>
<dbReference type="SUPFAM" id="SSF53254">
    <property type="entry name" value="Phosphoglycerate mutase-like"/>
    <property type="match status" value="1"/>
</dbReference>
<evidence type="ECO:0000313" key="3">
    <source>
        <dbReference type="EMBL" id="THH19834.1"/>
    </source>
</evidence>
<proteinExistence type="inferred from homology"/>
<dbReference type="OrthoDB" id="258392at2759"/>
<organism evidence="3 4">
    <name type="scientific">Antrodiella citrinella</name>
    <dbReference type="NCBI Taxonomy" id="2447956"/>
    <lineage>
        <taxon>Eukaryota</taxon>
        <taxon>Fungi</taxon>
        <taxon>Dikarya</taxon>
        <taxon>Basidiomycota</taxon>
        <taxon>Agaricomycotina</taxon>
        <taxon>Agaricomycetes</taxon>
        <taxon>Polyporales</taxon>
        <taxon>Steccherinaceae</taxon>
        <taxon>Antrodiella</taxon>
    </lineage>
</organism>
<evidence type="ECO:0008006" key="5">
    <source>
        <dbReference type="Google" id="ProtNLM"/>
    </source>
</evidence>
<keyword evidence="2" id="KW-0472">Membrane</keyword>
<dbReference type="PANTHER" id="PTHR11567:SF142">
    <property type="entry name" value="PHOSPHOGLYCERATE MUTASE-LIKE PROTEIN"/>
    <property type="match status" value="1"/>
</dbReference>
<keyword evidence="4" id="KW-1185">Reference proteome</keyword>
<dbReference type="InterPro" id="IPR050645">
    <property type="entry name" value="Histidine_acid_phosphatase"/>
</dbReference>
<evidence type="ECO:0000256" key="2">
    <source>
        <dbReference type="SAM" id="Phobius"/>
    </source>
</evidence>
<gene>
    <name evidence="3" type="ORF">EUX98_g8697</name>
</gene>
<dbReference type="PANTHER" id="PTHR11567">
    <property type="entry name" value="ACID PHOSPHATASE-RELATED"/>
    <property type="match status" value="1"/>
</dbReference>
<protein>
    <recommendedName>
        <fullName evidence="5">Phosphoglycerate mutase-like protein</fullName>
    </recommendedName>
</protein>
<keyword evidence="2" id="KW-1133">Transmembrane helix</keyword>
<dbReference type="GO" id="GO:0016791">
    <property type="term" value="F:phosphatase activity"/>
    <property type="evidence" value="ECO:0007669"/>
    <property type="project" value="TreeGrafter"/>
</dbReference>
<dbReference type="InterPro" id="IPR000560">
    <property type="entry name" value="His_Pase_clade-2"/>
</dbReference>
<dbReference type="Gene3D" id="3.40.50.1240">
    <property type="entry name" value="Phosphoglycerate mutase-like"/>
    <property type="match status" value="1"/>
</dbReference>
<comment type="similarity">
    <text evidence="1">Belongs to the histidine acid phosphatase family.</text>
</comment>